<dbReference type="InterPro" id="IPR007630">
    <property type="entry name" value="RNA_pol_sigma70_r4"/>
</dbReference>
<proteinExistence type="inferred from homology"/>
<evidence type="ECO:0000256" key="2">
    <source>
        <dbReference type="ARBA" id="ARBA00023082"/>
    </source>
</evidence>
<comment type="similarity">
    <text evidence="5">Belongs to the sigma-70 factor family.</text>
</comment>
<evidence type="ECO:0000256" key="1">
    <source>
        <dbReference type="ARBA" id="ARBA00023015"/>
    </source>
</evidence>
<evidence type="ECO:0000313" key="9">
    <source>
        <dbReference type="Proteomes" id="UP000255328"/>
    </source>
</evidence>
<dbReference type="PROSITE" id="PS00716">
    <property type="entry name" value="SIGMA70_2"/>
    <property type="match status" value="1"/>
</dbReference>
<dbReference type="InterPro" id="IPR013324">
    <property type="entry name" value="RNA_pol_sigma_r3/r4-like"/>
</dbReference>
<dbReference type="OrthoDB" id="9809557at2"/>
<dbReference type="GO" id="GO:0016987">
    <property type="term" value="F:sigma factor activity"/>
    <property type="evidence" value="ECO:0007669"/>
    <property type="project" value="UniProtKB-KW"/>
</dbReference>
<evidence type="ECO:0000256" key="5">
    <source>
        <dbReference type="RuleBase" id="RU362124"/>
    </source>
</evidence>
<keyword evidence="9" id="KW-1185">Reference proteome</keyword>
<comment type="function">
    <text evidence="5">Sigma factors are initiation factors that promote the attachment of RNA polymerase to specific initiation sites and are then released.</text>
</comment>
<keyword evidence="3 5" id="KW-0238">DNA-binding</keyword>
<dbReference type="GO" id="GO:0003677">
    <property type="term" value="F:DNA binding"/>
    <property type="evidence" value="ECO:0007669"/>
    <property type="project" value="UniProtKB-KW"/>
</dbReference>
<dbReference type="PANTHER" id="PTHR30603:SF47">
    <property type="entry name" value="RNA POLYMERASE SIGMA FACTOR SIGD, CHLOROPLASTIC"/>
    <property type="match status" value="1"/>
</dbReference>
<dbReference type="PRINTS" id="PR00046">
    <property type="entry name" value="SIGMA70FCT"/>
</dbReference>
<evidence type="ECO:0000256" key="3">
    <source>
        <dbReference type="ARBA" id="ARBA00023125"/>
    </source>
</evidence>
<organism evidence="8 9">
    <name type="scientific">Fusobacterium necrogenes</name>
    <dbReference type="NCBI Taxonomy" id="858"/>
    <lineage>
        <taxon>Bacteria</taxon>
        <taxon>Fusobacteriati</taxon>
        <taxon>Fusobacteriota</taxon>
        <taxon>Fusobacteriia</taxon>
        <taxon>Fusobacteriales</taxon>
        <taxon>Fusobacteriaceae</taxon>
        <taxon>Fusobacterium</taxon>
    </lineage>
</organism>
<dbReference type="InterPro" id="IPR036388">
    <property type="entry name" value="WH-like_DNA-bd_sf"/>
</dbReference>
<dbReference type="GO" id="GO:0006352">
    <property type="term" value="P:DNA-templated transcription initiation"/>
    <property type="evidence" value="ECO:0007669"/>
    <property type="project" value="InterPro"/>
</dbReference>
<dbReference type="InterPro" id="IPR050239">
    <property type="entry name" value="Sigma-70_RNA_pol_init_factors"/>
</dbReference>
<dbReference type="Proteomes" id="UP000255328">
    <property type="component" value="Unassembled WGS sequence"/>
</dbReference>
<dbReference type="NCBIfam" id="TIGR02937">
    <property type="entry name" value="sigma70-ECF"/>
    <property type="match status" value="1"/>
</dbReference>
<dbReference type="SUPFAM" id="SSF88659">
    <property type="entry name" value="Sigma3 and sigma4 domains of RNA polymerase sigma factors"/>
    <property type="match status" value="2"/>
</dbReference>
<dbReference type="PROSITE" id="PS00715">
    <property type="entry name" value="SIGMA70_1"/>
    <property type="match status" value="1"/>
</dbReference>
<dbReference type="Pfam" id="PF04545">
    <property type="entry name" value="Sigma70_r4"/>
    <property type="match status" value="1"/>
</dbReference>
<dbReference type="Pfam" id="PF04542">
    <property type="entry name" value="Sigma70_r2"/>
    <property type="match status" value="1"/>
</dbReference>
<dbReference type="InterPro" id="IPR014284">
    <property type="entry name" value="RNA_pol_sigma-70_dom"/>
</dbReference>
<name>A0A377GX89_9FUSO</name>
<feature type="domain" description="RNA polymerase sigma-70" evidence="6">
    <location>
        <begin position="68"/>
        <end position="81"/>
    </location>
</feature>
<gene>
    <name evidence="8" type="primary">rpoD_1</name>
    <name evidence="8" type="ORF">NCTC10723_01033</name>
</gene>
<reference evidence="8 9" key="1">
    <citation type="submission" date="2018-06" db="EMBL/GenBank/DDBJ databases">
        <authorList>
            <consortium name="Pathogen Informatics"/>
            <person name="Doyle S."/>
        </authorList>
    </citation>
    <scope>NUCLEOTIDE SEQUENCE [LARGE SCALE GENOMIC DNA]</scope>
    <source>
        <strain evidence="8 9">NCTC10723</strain>
    </source>
</reference>
<dbReference type="PANTHER" id="PTHR30603">
    <property type="entry name" value="RNA POLYMERASE SIGMA FACTOR RPO"/>
    <property type="match status" value="1"/>
</dbReference>
<dbReference type="InterPro" id="IPR007624">
    <property type="entry name" value="RNA_pol_sigma70_r3"/>
</dbReference>
<evidence type="ECO:0000256" key="4">
    <source>
        <dbReference type="ARBA" id="ARBA00023163"/>
    </source>
</evidence>
<dbReference type="InterPro" id="IPR013325">
    <property type="entry name" value="RNA_pol_sigma_r2"/>
</dbReference>
<evidence type="ECO:0000313" key="8">
    <source>
        <dbReference type="EMBL" id="STO31579.1"/>
    </source>
</evidence>
<evidence type="ECO:0000259" key="6">
    <source>
        <dbReference type="PROSITE" id="PS00715"/>
    </source>
</evidence>
<dbReference type="InterPro" id="IPR000943">
    <property type="entry name" value="RNA_pol_sigma70"/>
</dbReference>
<dbReference type="Pfam" id="PF04539">
    <property type="entry name" value="Sigma70_r3"/>
    <property type="match status" value="1"/>
</dbReference>
<dbReference type="Gene3D" id="1.10.10.10">
    <property type="entry name" value="Winged helix-like DNA-binding domain superfamily/Winged helix DNA-binding domain"/>
    <property type="match status" value="2"/>
</dbReference>
<protein>
    <recommendedName>
        <fullName evidence="5">RNA polymerase sigma factor</fullName>
    </recommendedName>
</protein>
<dbReference type="Gene3D" id="1.10.601.10">
    <property type="entry name" value="RNA Polymerase Primary Sigma Factor"/>
    <property type="match status" value="1"/>
</dbReference>
<feature type="domain" description="RNA polymerase sigma-70" evidence="7">
    <location>
        <begin position="235"/>
        <end position="261"/>
    </location>
</feature>
<dbReference type="CDD" id="cd06171">
    <property type="entry name" value="Sigma70_r4"/>
    <property type="match status" value="1"/>
</dbReference>
<dbReference type="AlphaFoldDB" id="A0A377GX89"/>
<dbReference type="EMBL" id="UGGU01000003">
    <property type="protein sequence ID" value="STO31579.1"/>
    <property type="molecule type" value="Genomic_DNA"/>
</dbReference>
<keyword evidence="2 5" id="KW-0731">Sigma factor</keyword>
<accession>A0A377GX89</accession>
<evidence type="ECO:0000259" key="7">
    <source>
        <dbReference type="PROSITE" id="PS00716"/>
    </source>
</evidence>
<dbReference type="InterPro" id="IPR007627">
    <property type="entry name" value="RNA_pol_sigma70_r2"/>
</dbReference>
<keyword evidence="4 5" id="KW-0804">Transcription</keyword>
<sequence length="273" mass="31966">MTLDKDLISYYLEDIRNYEILKKDEEIELLKKAKAGDNEAKNKLIVSNLRLVVNVAKNYVNRGLSLIDLISEGNFGLIYAIEKFDMNKGFRFSTYAVWWIKQSITKAIICKGRGIRIPSYKYDLLSKVNRYVLKRVREYGVYPTVDEISEELEIEKEKIEEIMVAFQDPMSLSMSIGDDIQLEDVIADGEDNTLEDSIIEEIQRSEVRQIVKVLADREKQILKLRFGLDGEEIHTLEEIGQTFNITRERVRQIEKKTLHKLKVYCEKNKHKFF</sequence>
<keyword evidence="1 5" id="KW-0805">Transcription regulation</keyword>
<dbReference type="PIRSF" id="PIRSF000770">
    <property type="entry name" value="RNA_pol_sigma-SigE/K"/>
    <property type="match status" value="1"/>
</dbReference>
<dbReference type="RefSeq" id="WP_115270008.1">
    <property type="nucleotide sequence ID" value="NZ_CASFEE010000023.1"/>
</dbReference>
<dbReference type="SUPFAM" id="SSF88946">
    <property type="entry name" value="Sigma2 domain of RNA polymerase sigma factors"/>
    <property type="match status" value="1"/>
</dbReference>